<sequence>MVASGNCILTLIFNLQMDLFRSEHRSPAHRHMLHVHWRSTLATALSFAPFSDGYEIYSLLSSSHWQWRLSMNFNSRRLFSRFTQQQDQEQ</sequence>
<name>A0A978UG16_ZIZJJ</name>
<gene>
    <name evidence="1" type="ORF">FEM48_Zijuj11G0014200</name>
</gene>
<evidence type="ECO:0000313" key="2">
    <source>
        <dbReference type="Proteomes" id="UP000813462"/>
    </source>
</evidence>
<dbReference type="Proteomes" id="UP000813462">
    <property type="component" value="Unassembled WGS sequence"/>
</dbReference>
<evidence type="ECO:0000313" key="1">
    <source>
        <dbReference type="EMBL" id="KAH7513747.1"/>
    </source>
</evidence>
<organism evidence="1 2">
    <name type="scientific">Ziziphus jujuba var. spinosa</name>
    <dbReference type="NCBI Taxonomy" id="714518"/>
    <lineage>
        <taxon>Eukaryota</taxon>
        <taxon>Viridiplantae</taxon>
        <taxon>Streptophyta</taxon>
        <taxon>Embryophyta</taxon>
        <taxon>Tracheophyta</taxon>
        <taxon>Spermatophyta</taxon>
        <taxon>Magnoliopsida</taxon>
        <taxon>eudicotyledons</taxon>
        <taxon>Gunneridae</taxon>
        <taxon>Pentapetalae</taxon>
        <taxon>rosids</taxon>
        <taxon>fabids</taxon>
        <taxon>Rosales</taxon>
        <taxon>Rhamnaceae</taxon>
        <taxon>Paliureae</taxon>
        <taxon>Ziziphus</taxon>
    </lineage>
</organism>
<protein>
    <submittedName>
        <fullName evidence="1">Uncharacterized protein</fullName>
    </submittedName>
</protein>
<accession>A0A978UG16</accession>
<comment type="caution">
    <text evidence="1">The sequence shown here is derived from an EMBL/GenBank/DDBJ whole genome shotgun (WGS) entry which is preliminary data.</text>
</comment>
<dbReference type="AlphaFoldDB" id="A0A978UG16"/>
<proteinExistence type="predicted"/>
<dbReference type="EMBL" id="JAEACU010000011">
    <property type="protein sequence ID" value="KAH7513747.1"/>
    <property type="molecule type" value="Genomic_DNA"/>
</dbReference>
<reference evidence="1" key="1">
    <citation type="journal article" date="2021" name="Front. Plant Sci.">
        <title>Chromosome-Scale Genome Assembly for Chinese Sour Jujube and Insights Into Its Genome Evolution and Domestication Signature.</title>
        <authorList>
            <person name="Shen L.-Y."/>
            <person name="Luo H."/>
            <person name="Wang X.-L."/>
            <person name="Wang X.-M."/>
            <person name="Qiu X.-J."/>
            <person name="Liu H."/>
            <person name="Zhou S.-S."/>
            <person name="Jia K.-H."/>
            <person name="Nie S."/>
            <person name="Bao Y.-T."/>
            <person name="Zhang R.-G."/>
            <person name="Yun Q.-Z."/>
            <person name="Chai Y.-H."/>
            <person name="Lu J.-Y."/>
            <person name="Li Y."/>
            <person name="Zhao S.-W."/>
            <person name="Mao J.-F."/>
            <person name="Jia S.-G."/>
            <person name="Mao Y.-M."/>
        </authorList>
    </citation>
    <scope>NUCLEOTIDE SEQUENCE</scope>
    <source>
        <strain evidence="1">AT0</strain>
        <tissue evidence="1">Leaf</tissue>
    </source>
</reference>